<proteinExistence type="predicted"/>
<gene>
    <name evidence="1" type="ORF">DPX16_20098</name>
</gene>
<dbReference type="OrthoDB" id="7326421at2759"/>
<keyword evidence="2" id="KW-1185">Reference proteome</keyword>
<evidence type="ECO:0000313" key="1">
    <source>
        <dbReference type="EMBL" id="ROJ25285.1"/>
    </source>
</evidence>
<sequence length="196" mass="21940">MLVQVHKNLFKLRPVEGSNTLSSVYTARILIKKKKRASVAYLTALGARRSVGPSDHSDWLFRYCHLLVRKGISSHAGAELTCYLAVRCLALIWCVRPTLDTDAADVSQPHSLLSSPLVRRLRLVHFSFEVLAHSTSTAIFQANGRFGRNEHLHSDKLKQILVVAGRRGQELVAYPAFLLFQLQPSLEQPNPEACEL</sequence>
<name>A0A3N0XT14_ANAGA</name>
<organism evidence="1 2">
    <name type="scientific">Anabarilius grahami</name>
    <name type="common">Kanglang fish</name>
    <name type="synonym">Barilius grahami</name>
    <dbReference type="NCBI Taxonomy" id="495550"/>
    <lineage>
        <taxon>Eukaryota</taxon>
        <taxon>Metazoa</taxon>
        <taxon>Chordata</taxon>
        <taxon>Craniata</taxon>
        <taxon>Vertebrata</taxon>
        <taxon>Euteleostomi</taxon>
        <taxon>Actinopterygii</taxon>
        <taxon>Neopterygii</taxon>
        <taxon>Teleostei</taxon>
        <taxon>Ostariophysi</taxon>
        <taxon>Cypriniformes</taxon>
        <taxon>Xenocyprididae</taxon>
        <taxon>Xenocypridinae</taxon>
        <taxon>Xenocypridinae incertae sedis</taxon>
        <taxon>Anabarilius</taxon>
    </lineage>
</organism>
<accession>A0A3N0XT14</accession>
<comment type="caution">
    <text evidence="1">The sequence shown here is derived from an EMBL/GenBank/DDBJ whole genome shotgun (WGS) entry which is preliminary data.</text>
</comment>
<protein>
    <submittedName>
        <fullName evidence="1">Uncharacterized protein</fullName>
    </submittedName>
</protein>
<dbReference type="EMBL" id="RJVU01063416">
    <property type="protein sequence ID" value="ROJ25285.1"/>
    <property type="molecule type" value="Genomic_DNA"/>
</dbReference>
<dbReference type="Proteomes" id="UP000281406">
    <property type="component" value="Unassembled WGS sequence"/>
</dbReference>
<evidence type="ECO:0000313" key="2">
    <source>
        <dbReference type="Proteomes" id="UP000281406"/>
    </source>
</evidence>
<reference evidence="1 2" key="1">
    <citation type="submission" date="2018-10" db="EMBL/GenBank/DDBJ databases">
        <title>Genome assembly for a Yunnan-Guizhou Plateau 3E fish, Anabarilius grahami (Regan), and its evolutionary and genetic applications.</title>
        <authorList>
            <person name="Jiang W."/>
        </authorList>
    </citation>
    <scope>NUCLEOTIDE SEQUENCE [LARGE SCALE GENOMIC DNA]</scope>
    <source>
        <strain evidence="1">AG-KIZ</strain>
        <tissue evidence="1">Muscle</tissue>
    </source>
</reference>
<dbReference type="AlphaFoldDB" id="A0A3N0XT14"/>